<evidence type="ECO:0000256" key="5">
    <source>
        <dbReference type="ARBA" id="ARBA00022989"/>
    </source>
</evidence>
<reference evidence="9" key="1">
    <citation type="submission" date="2012-07" db="EMBL/GenBank/DDBJ databases">
        <title>Genome variability drives Emilianias global distribution.</title>
        <authorList>
            <consortium name="DOE Joint Genome Institute"/>
            <person name="Read B."/>
            <person name="Kegel J."/>
            <person name="Klute M."/>
            <person name="Kuo A."/>
            <person name="Lefebvre S.C."/>
            <person name="Maumus F."/>
            <person name="Mayer C."/>
            <person name="Miller J."/>
            <person name="Allen A."/>
            <person name="Bidle K."/>
            <person name="Borodovsky M."/>
            <person name="Bowler C."/>
            <person name="Brownlee C."/>
            <person name="Claverie J.-M."/>
            <person name="Cock M."/>
            <person name="De Vargas C."/>
            <person name="Elias M."/>
            <person name="Frickenhaus S."/>
            <person name="Gladyshev V.N."/>
            <person name="Gonzalez K."/>
            <person name="Guda C."/>
            <person name="Hadaegh A."/>
            <person name="Herman E."/>
            <person name="Iglesias-Rodriguez D."/>
            <person name="Jones B."/>
            <person name="Lawson T."/>
            <person name="Leese F."/>
            <person name="Lin Y.-C."/>
            <person name="Lindquist E."/>
            <person name="Lobanov A."/>
            <person name="Lucas S."/>
            <person name="Malik S.-H.B."/>
            <person name="Marsh M.E."/>
            <person name="Mock T."/>
            <person name="Monier A."/>
            <person name="Moreau H."/>
            <person name="Mueller-Roeber B."/>
            <person name="Napier J."/>
            <person name="Ogata H."/>
            <person name="Parker M."/>
            <person name="Probert I."/>
            <person name="Quesneville H."/>
            <person name="Raines C."/>
            <person name="Rensing S."/>
            <person name="Riano-Pachon D.M."/>
            <person name="Richier S."/>
            <person name="Rokitta S."/>
            <person name="Salamov A."/>
            <person name="Sarno A.F."/>
            <person name="Schmutz J."/>
            <person name="Schroeder D."/>
            <person name="Shiraiwa Y."/>
            <person name="Soanes D.M."/>
            <person name="Valentin K."/>
            <person name="Van Der Giezen M."/>
            <person name="Van Der Peer Y."/>
            <person name="Vardi A."/>
            <person name="Verret F."/>
            <person name="Von Dassow P."/>
            <person name="Wheeler G."/>
            <person name="Williams B."/>
            <person name="Wilson W."/>
            <person name="Wolfe G."/>
            <person name="Wurch L.L."/>
            <person name="Young J."/>
            <person name="Dacks J.B."/>
            <person name="Delwiche C.F."/>
            <person name="Dyhrman S."/>
            <person name="Glockner G."/>
            <person name="John U."/>
            <person name="Richards T."/>
            <person name="Worden A.Z."/>
            <person name="Zhang X."/>
            <person name="Grigoriev I.V."/>
        </authorList>
    </citation>
    <scope>NUCLEOTIDE SEQUENCE</scope>
    <source>
        <strain evidence="9">CCMP1516</strain>
    </source>
</reference>
<keyword evidence="4 7" id="KW-0256">Endoplasmic reticulum</keyword>
<evidence type="ECO:0000256" key="3">
    <source>
        <dbReference type="ARBA" id="ARBA00022692"/>
    </source>
</evidence>
<evidence type="ECO:0000256" key="2">
    <source>
        <dbReference type="ARBA" id="ARBA00008917"/>
    </source>
</evidence>
<dbReference type="Pfam" id="PF04511">
    <property type="entry name" value="DER1"/>
    <property type="match status" value="1"/>
</dbReference>
<comment type="subcellular location">
    <subcellularLocation>
        <location evidence="1 7">Endoplasmic reticulum membrane</location>
        <topology evidence="1 7">Multi-pass membrane protein</topology>
    </subcellularLocation>
</comment>
<evidence type="ECO:0000313" key="9">
    <source>
        <dbReference type="EMBL" id="EOD31282.1"/>
    </source>
</evidence>
<name>R1D8M4_EMIHU</name>
<comment type="function">
    <text evidence="7">May be involved in the degradation of misfolded endoplasmic reticulum (ER) luminal proteins.</text>
</comment>
<evidence type="ECO:0000256" key="7">
    <source>
        <dbReference type="RuleBase" id="RU363059"/>
    </source>
</evidence>
<feature type="non-terminal residue" evidence="9">
    <location>
        <position position="132"/>
    </location>
</feature>
<keyword evidence="5" id="KW-1133">Transmembrane helix</keyword>
<proteinExistence type="inferred from homology"/>
<dbReference type="GO" id="GO:0006950">
    <property type="term" value="P:response to stress"/>
    <property type="evidence" value="ECO:0007669"/>
    <property type="project" value="UniProtKB-ARBA"/>
</dbReference>
<gene>
    <name evidence="9" type="ORF">EMIHUDRAFT_253581</name>
</gene>
<evidence type="ECO:0000256" key="4">
    <source>
        <dbReference type="ARBA" id="ARBA00022824"/>
    </source>
</evidence>
<organism evidence="9">
    <name type="scientific">Emiliania huxleyi</name>
    <name type="common">Coccolithophore</name>
    <name type="synonym">Pontosphaera huxleyi</name>
    <dbReference type="NCBI Taxonomy" id="2903"/>
    <lineage>
        <taxon>Eukaryota</taxon>
        <taxon>Haptista</taxon>
        <taxon>Haptophyta</taxon>
        <taxon>Prymnesiophyceae</taxon>
        <taxon>Isochrysidales</taxon>
        <taxon>Noelaerhabdaceae</taxon>
        <taxon>Emiliania</taxon>
    </lineage>
</organism>
<dbReference type="GO" id="GO:0005789">
    <property type="term" value="C:endoplasmic reticulum membrane"/>
    <property type="evidence" value="ECO:0007669"/>
    <property type="project" value="UniProtKB-SubCell"/>
</dbReference>
<dbReference type="KEGG" id="ehx:EMIHUDRAFT_253581"/>
<evidence type="ECO:0000256" key="1">
    <source>
        <dbReference type="ARBA" id="ARBA00004477"/>
    </source>
</evidence>
<protein>
    <recommendedName>
        <fullName evidence="7">Derlin</fullName>
    </recommendedName>
</protein>
<dbReference type="PANTHER" id="PTHR11009">
    <property type="entry name" value="DER1-LIKE PROTEIN, DERLIN"/>
    <property type="match status" value="1"/>
</dbReference>
<comment type="similarity">
    <text evidence="2 7">Belongs to the derlin family.</text>
</comment>
<sequence>MSIVKAYLALCVLTASLVQTQRLSPADLALSSRALPPHYEVWRPFTAACFADGFTPLWLLRLVLISHYGSRLEAAAAGTKGAPWPVLDALHLPGWLLCGLAAMVGAAVARPAELLQPFLLTAVAFFFGTLCS</sequence>
<keyword evidence="8" id="KW-0732">Signal</keyword>
<feature type="chain" id="PRO_5009974856" description="Derlin" evidence="8">
    <location>
        <begin position="21"/>
        <end position="132"/>
    </location>
</feature>
<dbReference type="GeneID" id="17276557"/>
<keyword evidence="6" id="KW-0472">Membrane</keyword>
<accession>R1D8M4</accession>
<feature type="signal peptide" evidence="8">
    <location>
        <begin position="1"/>
        <end position="20"/>
    </location>
</feature>
<evidence type="ECO:0000256" key="6">
    <source>
        <dbReference type="ARBA" id="ARBA00023136"/>
    </source>
</evidence>
<keyword evidence="3" id="KW-0812">Transmembrane</keyword>
<dbReference type="EMBL" id="KB864638">
    <property type="protein sequence ID" value="EOD31282.1"/>
    <property type="molecule type" value="Genomic_DNA"/>
</dbReference>
<dbReference type="AlphaFoldDB" id="R1D8M4"/>
<dbReference type="HOGENOM" id="CLU_1933088_0_0_1"/>
<dbReference type="RefSeq" id="XP_005783711.1">
    <property type="nucleotide sequence ID" value="XM_005783654.1"/>
</dbReference>
<dbReference type="InterPro" id="IPR007599">
    <property type="entry name" value="DER1"/>
</dbReference>
<evidence type="ECO:0000256" key="8">
    <source>
        <dbReference type="SAM" id="SignalP"/>
    </source>
</evidence>